<dbReference type="Pfam" id="PF00419">
    <property type="entry name" value="Fimbrial"/>
    <property type="match status" value="1"/>
</dbReference>
<dbReference type="PATRIC" id="fig|1388762.3.peg.1349"/>
<comment type="caution">
    <text evidence="7">The sequence shown here is derived from an EMBL/GenBank/DDBJ whole genome shotgun (WGS) entry which is preliminary data.</text>
</comment>
<evidence type="ECO:0000313" key="7">
    <source>
        <dbReference type="EMBL" id="ESW40356.1"/>
    </source>
</evidence>
<name>V7DG94_9PSED</name>
<evidence type="ECO:0000256" key="4">
    <source>
        <dbReference type="ARBA" id="ARBA00023263"/>
    </source>
</evidence>
<dbReference type="Gene3D" id="2.60.40.1090">
    <property type="entry name" value="Fimbrial-type adhesion domain"/>
    <property type="match status" value="1"/>
</dbReference>
<keyword evidence="3 5" id="KW-0732">Signal</keyword>
<dbReference type="InterPro" id="IPR000259">
    <property type="entry name" value="Adhesion_dom_fimbrial"/>
</dbReference>
<dbReference type="RefSeq" id="WP_013971556.1">
    <property type="nucleotide sequence ID" value="NZ_AXUP01000067.1"/>
</dbReference>
<evidence type="ECO:0000256" key="2">
    <source>
        <dbReference type="ARBA" id="ARBA00006671"/>
    </source>
</evidence>
<dbReference type="PANTHER" id="PTHR33420:SF3">
    <property type="entry name" value="FIMBRIAL SUBUNIT ELFA"/>
    <property type="match status" value="1"/>
</dbReference>
<dbReference type="GO" id="GO:0043709">
    <property type="term" value="P:cell adhesion involved in single-species biofilm formation"/>
    <property type="evidence" value="ECO:0007669"/>
    <property type="project" value="TreeGrafter"/>
</dbReference>
<organism evidence="7 8">
    <name type="scientific">Pseudomonas taiwanensis SJ9</name>
    <dbReference type="NCBI Taxonomy" id="1388762"/>
    <lineage>
        <taxon>Bacteria</taxon>
        <taxon>Pseudomonadati</taxon>
        <taxon>Pseudomonadota</taxon>
        <taxon>Gammaproteobacteria</taxon>
        <taxon>Pseudomonadales</taxon>
        <taxon>Pseudomonadaceae</taxon>
        <taxon>Pseudomonas</taxon>
    </lineage>
</organism>
<dbReference type="InterPro" id="IPR050263">
    <property type="entry name" value="Bact_Fimbrial_Adh_Pro"/>
</dbReference>
<feature type="domain" description="Fimbrial-type adhesion" evidence="6">
    <location>
        <begin position="27"/>
        <end position="179"/>
    </location>
</feature>
<dbReference type="InterPro" id="IPR036937">
    <property type="entry name" value="Adhesion_dom_fimbrial_sf"/>
</dbReference>
<protein>
    <recommendedName>
        <fullName evidence="6">Fimbrial-type adhesion domain-containing protein</fullName>
    </recommendedName>
</protein>
<comment type="similarity">
    <text evidence="2">Belongs to the fimbrial protein family.</text>
</comment>
<proteinExistence type="inferred from homology"/>
<evidence type="ECO:0000256" key="5">
    <source>
        <dbReference type="SAM" id="SignalP"/>
    </source>
</evidence>
<feature type="chain" id="PRO_5004756569" description="Fimbrial-type adhesion domain-containing protein" evidence="5">
    <location>
        <begin position="20"/>
        <end position="181"/>
    </location>
</feature>
<evidence type="ECO:0000256" key="3">
    <source>
        <dbReference type="ARBA" id="ARBA00022729"/>
    </source>
</evidence>
<evidence type="ECO:0000259" key="6">
    <source>
        <dbReference type="Pfam" id="PF00419"/>
    </source>
</evidence>
<gene>
    <name evidence="7" type="ORF">O164_06720</name>
</gene>
<comment type="subcellular location">
    <subcellularLocation>
        <location evidence="1">Fimbrium</location>
    </subcellularLocation>
</comment>
<dbReference type="PANTHER" id="PTHR33420">
    <property type="entry name" value="FIMBRIAL SUBUNIT ELFA-RELATED"/>
    <property type="match status" value="1"/>
</dbReference>
<dbReference type="SUPFAM" id="SSF49401">
    <property type="entry name" value="Bacterial adhesins"/>
    <property type="match status" value="1"/>
</dbReference>
<accession>V7DG94</accession>
<evidence type="ECO:0000313" key="8">
    <source>
        <dbReference type="Proteomes" id="UP000018511"/>
    </source>
</evidence>
<evidence type="ECO:0000256" key="1">
    <source>
        <dbReference type="ARBA" id="ARBA00004561"/>
    </source>
</evidence>
<reference evidence="7 8" key="1">
    <citation type="submission" date="2013-10" db="EMBL/GenBank/DDBJ databases">
        <title>Whole Genome Shotgun Sequence of Pseudomonas taiwanensis SJ9.</title>
        <authorList>
            <person name="Hong S.-J."/>
            <person name="Shin J.-H."/>
        </authorList>
    </citation>
    <scope>NUCLEOTIDE SEQUENCE [LARGE SCALE GENOMIC DNA]</scope>
    <source>
        <strain evidence="7 8">SJ9</strain>
    </source>
</reference>
<sequence>MKKTLIALGLAVAASTAHALPDSDTILFTGKVNGNTCSIEIVDPYSGATLNPIVLPEAEASKLTGAIDKESTPLGFGISITAGTGCDPTGKKGVVSFAGKDGPAGTGDALHALHPGSAAGVALAIKDNTGAIIPWGAESKEYDLNDTGESNMLFYANLRSTAAVVTAGPVNATIPFVFDLK</sequence>
<keyword evidence="4" id="KW-0281">Fimbrium</keyword>
<feature type="signal peptide" evidence="5">
    <location>
        <begin position="1"/>
        <end position="19"/>
    </location>
</feature>
<dbReference type="EMBL" id="AXUP01000067">
    <property type="protein sequence ID" value="ESW40356.1"/>
    <property type="molecule type" value="Genomic_DNA"/>
</dbReference>
<dbReference type="InterPro" id="IPR008966">
    <property type="entry name" value="Adhesion_dom_sf"/>
</dbReference>
<dbReference type="AlphaFoldDB" id="V7DG94"/>
<dbReference type="GO" id="GO:0009289">
    <property type="term" value="C:pilus"/>
    <property type="evidence" value="ECO:0007669"/>
    <property type="project" value="UniProtKB-SubCell"/>
</dbReference>
<dbReference type="Proteomes" id="UP000018511">
    <property type="component" value="Unassembled WGS sequence"/>
</dbReference>